<keyword evidence="2" id="KW-1185">Reference proteome</keyword>
<feature type="non-terminal residue" evidence="1">
    <location>
        <position position="63"/>
    </location>
</feature>
<feature type="non-terminal residue" evidence="1">
    <location>
        <position position="1"/>
    </location>
</feature>
<protein>
    <submittedName>
        <fullName evidence="1">Uncharacterized protein</fullName>
    </submittedName>
</protein>
<name>A0ABC8SVV6_9AQUA</name>
<dbReference type="Proteomes" id="UP001642360">
    <property type="component" value="Unassembled WGS sequence"/>
</dbReference>
<evidence type="ECO:0000313" key="1">
    <source>
        <dbReference type="EMBL" id="CAK9159960.1"/>
    </source>
</evidence>
<evidence type="ECO:0000313" key="2">
    <source>
        <dbReference type="Proteomes" id="UP001642360"/>
    </source>
</evidence>
<reference evidence="1 2" key="1">
    <citation type="submission" date="2024-02" db="EMBL/GenBank/DDBJ databases">
        <authorList>
            <person name="Vignale AGUSTIN F."/>
            <person name="Sosa J E."/>
            <person name="Modenutti C."/>
        </authorList>
    </citation>
    <scope>NUCLEOTIDE SEQUENCE [LARGE SCALE GENOMIC DNA]</scope>
</reference>
<comment type="caution">
    <text evidence="1">The sequence shown here is derived from an EMBL/GenBank/DDBJ whole genome shotgun (WGS) entry which is preliminary data.</text>
</comment>
<sequence length="63" mass="6497">HEYNPSKAVMQASVEGVDEDAANAQFLSSASTTDAAALAQADTNYVRAFPTPKPTTISALAPS</sequence>
<proteinExistence type="predicted"/>
<organism evidence="1 2">
    <name type="scientific">Ilex paraguariensis</name>
    <name type="common">yerba mate</name>
    <dbReference type="NCBI Taxonomy" id="185542"/>
    <lineage>
        <taxon>Eukaryota</taxon>
        <taxon>Viridiplantae</taxon>
        <taxon>Streptophyta</taxon>
        <taxon>Embryophyta</taxon>
        <taxon>Tracheophyta</taxon>
        <taxon>Spermatophyta</taxon>
        <taxon>Magnoliopsida</taxon>
        <taxon>eudicotyledons</taxon>
        <taxon>Gunneridae</taxon>
        <taxon>Pentapetalae</taxon>
        <taxon>asterids</taxon>
        <taxon>campanulids</taxon>
        <taxon>Aquifoliales</taxon>
        <taxon>Aquifoliaceae</taxon>
        <taxon>Ilex</taxon>
    </lineage>
</organism>
<gene>
    <name evidence="1" type="ORF">ILEXP_LOCUS28683</name>
</gene>
<dbReference type="EMBL" id="CAUOFW020003436">
    <property type="protein sequence ID" value="CAK9159960.1"/>
    <property type="molecule type" value="Genomic_DNA"/>
</dbReference>
<accession>A0ABC8SVV6</accession>
<dbReference type="AlphaFoldDB" id="A0ABC8SVV6"/>